<accession>A0ABP0MH97</accession>
<protein>
    <submittedName>
        <fullName evidence="2">2-Mannosidase</fullName>
    </submittedName>
</protein>
<dbReference type="EMBL" id="CAXAMM010021946">
    <property type="protein sequence ID" value="CAK9050875.1"/>
    <property type="molecule type" value="Genomic_DNA"/>
</dbReference>
<evidence type="ECO:0000313" key="2">
    <source>
        <dbReference type="EMBL" id="CAK9050875.1"/>
    </source>
</evidence>
<keyword evidence="1" id="KW-0732">Signal</keyword>
<dbReference type="Proteomes" id="UP001642464">
    <property type="component" value="Unassembled WGS sequence"/>
</dbReference>
<proteinExistence type="predicted"/>
<reference evidence="2 3" key="1">
    <citation type="submission" date="2024-02" db="EMBL/GenBank/DDBJ databases">
        <authorList>
            <person name="Chen Y."/>
            <person name="Shah S."/>
            <person name="Dougan E. K."/>
            <person name="Thang M."/>
            <person name="Chan C."/>
        </authorList>
    </citation>
    <scope>NUCLEOTIDE SEQUENCE [LARGE SCALE GENOMIC DNA]</scope>
</reference>
<feature type="chain" id="PRO_5046495229" evidence="1">
    <location>
        <begin position="22"/>
        <end position="409"/>
    </location>
</feature>
<organism evidence="2 3">
    <name type="scientific">Durusdinium trenchii</name>
    <dbReference type="NCBI Taxonomy" id="1381693"/>
    <lineage>
        <taxon>Eukaryota</taxon>
        <taxon>Sar</taxon>
        <taxon>Alveolata</taxon>
        <taxon>Dinophyceae</taxon>
        <taxon>Suessiales</taxon>
        <taxon>Symbiodiniaceae</taxon>
        <taxon>Durusdinium</taxon>
    </lineage>
</organism>
<comment type="caution">
    <text evidence="2">The sequence shown here is derived from an EMBL/GenBank/DDBJ whole genome shotgun (WGS) entry which is preliminary data.</text>
</comment>
<keyword evidence="3" id="KW-1185">Reference proteome</keyword>
<sequence length="409" mass="45884">MGQTWHVAMLTLVSLVASSAGLERPICQMSDAFTTSVDMHLRDWDSQIDFALNESLNCSDFLEYVYLSRDRIRMQLDYVRGNFSAEDEAFRLQGAVGGSSAWAMTHMSQAASLLSAHIHIHGILSGARPECLNEHLQLLFLMSLRRMKHLLHSQLRHLWLVFQGTAELVRQGAGKWLSEVVELFEADIRTYESIMVNWRSKEEIEADGQTDGVGEGNCQHGPPLPPFDVHEADGVALSTIEVLRRDTFEEWNVPKPLLRSLLRYVLPRDSQVADFCAGAGAAAIFLNDTGLVKAYAFDPSTNIKLLSKNVVEQLRLHAEEIRLWTSFDVTMCLTDFGTSPKAWAQVWQNLEMSTKRIAILNCGEKETRQQAMNGAAIHAAALAYDEQLSTQLAEIHPGICIFWRRPALS</sequence>
<dbReference type="InterPro" id="IPR029063">
    <property type="entry name" value="SAM-dependent_MTases_sf"/>
</dbReference>
<feature type="signal peptide" evidence="1">
    <location>
        <begin position="1"/>
        <end position="21"/>
    </location>
</feature>
<evidence type="ECO:0000313" key="3">
    <source>
        <dbReference type="Proteomes" id="UP001642464"/>
    </source>
</evidence>
<dbReference type="SUPFAM" id="SSF53335">
    <property type="entry name" value="S-adenosyl-L-methionine-dependent methyltransferases"/>
    <property type="match status" value="1"/>
</dbReference>
<gene>
    <name evidence="2" type="ORF">SCF082_LOCUS28001</name>
</gene>
<name>A0ABP0MH97_9DINO</name>
<evidence type="ECO:0000256" key="1">
    <source>
        <dbReference type="SAM" id="SignalP"/>
    </source>
</evidence>